<dbReference type="STRING" id="686832.A0A0C2XIN2"/>
<sequence>LAFWSPRHNLGFQASIVPIPSSPHTIYYWEAYAVLSAFYWILHSTNPTPRRVVIYSDNLNSVHLFSSLRATVELNPIALTAADLMLRFDCQLRVAHISGKQNQVADALSRRMNIDARRFAPGIDIANFEPPHLLLGA</sequence>
<keyword evidence="2" id="KW-1185">Reference proteome</keyword>
<dbReference type="OrthoDB" id="3249498at2759"/>
<reference evidence="2" key="2">
    <citation type="submission" date="2015-01" db="EMBL/GenBank/DDBJ databases">
        <title>Evolutionary Origins and Diversification of the Mycorrhizal Mutualists.</title>
        <authorList>
            <consortium name="DOE Joint Genome Institute"/>
            <consortium name="Mycorrhizal Genomics Consortium"/>
            <person name="Kohler A."/>
            <person name="Kuo A."/>
            <person name="Nagy L.G."/>
            <person name="Floudas D."/>
            <person name="Copeland A."/>
            <person name="Barry K.W."/>
            <person name="Cichocki N."/>
            <person name="Veneault-Fourrey C."/>
            <person name="LaButti K."/>
            <person name="Lindquist E.A."/>
            <person name="Lipzen A."/>
            <person name="Lundell T."/>
            <person name="Morin E."/>
            <person name="Murat C."/>
            <person name="Riley R."/>
            <person name="Ohm R."/>
            <person name="Sun H."/>
            <person name="Tunlid A."/>
            <person name="Henrissat B."/>
            <person name="Grigoriev I.V."/>
            <person name="Hibbett D.S."/>
            <person name="Martin F."/>
        </authorList>
    </citation>
    <scope>NUCLEOTIDE SEQUENCE [LARGE SCALE GENOMIC DNA]</scope>
    <source>
        <strain evidence="2">h7</strain>
    </source>
</reference>
<dbReference type="InterPro" id="IPR012337">
    <property type="entry name" value="RNaseH-like_sf"/>
</dbReference>
<dbReference type="Proteomes" id="UP000053424">
    <property type="component" value="Unassembled WGS sequence"/>
</dbReference>
<dbReference type="SUPFAM" id="SSF53098">
    <property type="entry name" value="Ribonuclease H-like"/>
    <property type="match status" value="1"/>
</dbReference>
<accession>A0A0C2XIN2</accession>
<feature type="non-terminal residue" evidence="1">
    <location>
        <position position="1"/>
    </location>
</feature>
<protein>
    <recommendedName>
        <fullName evidence="3">RNase H type-1 domain-containing protein</fullName>
    </recommendedName>
</protein>
<organism evidence="1 2">
    <name type="scientific">Hebeloma cylindrosporum</name>
    <dbReference type="NCBI Taxonomy" id="76867"/>
    <lineage>
        <taxon>Eukaryota</taxon>
        <taxon>Fungi</taxon>
        <taxon>Dikarya</taxon>
        <taxon>Basidiomycota</taxon>
        <taxon>Agaricomycotina</taxon>
        <taxon>Agaricomycetes</taxon>
        <taxon>Agaricomycetidae</taxon>
        <taxon>Agaricales</taxon>
        <taxon>Agaricineae</taxon>
        <taxon>Hymenogastraceae</taxon>
        <taxon>Hebeloma</taxon>
    </lineage>
</organism>
<name>A0A0C2XIN2_HEBCY</name>
<dbReference type="Gene3D" id="3.30.420.10">
    <property type="entry name" value="Ribonuclease H-like superfamily/Ribonuclease H"/>
    <property type="match status" value="1"/>
</dbReference>
<proteinExistence type="predicted"/>
<evidence type="ECO:0000313" key="1">
    <source>
        <dbReference type="EMBL" id="KIM37658.1"/>
    </source>
</evidence>
<dbReference type="HOGENOM" id="CLU_125038_0_0_1"/>
<dbReference type="EMBL" id="KN831796">
    <property type="protein sequence ID" value="KIM37658.1"/>
    <property type="molecule type" value="Genomic_DNA"/>
</dbReference>
<dbReference type="AlphaFoldDB" id="A0A0C2XIN2"/>
<evidence type="ECO:0000313" key="2">
    <source>
        <dbReference type="Proteomes" id="UP000053424"/>
    </source>
</evidence>
<reference evidence="1 2" key="1">
    <citation type="submission" date="2014-04" db="EMBL/GenBank/DDBJ databases">
        <authorList>
            <consortium name="DOE Joint Genome Institute"/>
            <person name="Kuo A."/>
            <person name="Gay G."/>
            <person name="Dore J."/>
            <person name="Kohler A."/>
            <person name="Nagy L.G."/>
            <person name="Floudas D."/>
            <person name="Copeland A."/>
            <person name="Barry K.W."/>
            <person name="Cichocki N."/>
            <person name="Veneault-Fourrey C."/>
            <person name="LaButti K."/>
            <person name="Lindquist E.A."/>
            <person name="Lipzen A."/>
            <person name="Lundell T."/>
            <person name="Morin E."/>
            <person name="Murat C."/>
            <person name="Sun H."/>
            <person name="Tunlid A."/>
            <person name="Henrissat B."/>
            <person name="Grigoriev I.V."/>
            <person name="Hibbett D.S."/>
            <person name="Martin F."/>
            <person name="Nordberg H.P."/>
            <person name="Cantor M.N."/>
            <person name="Hua S.X."/>
        </authorList>
    </citation>
    <scope>NUCLEOTIDE SEQUENCE [LARGE SCALE GENOMIC DNA]</scope>
    <source>
        <strain evidence="2">h7</strain>
    </source>
</reference>
<evidence type="ECO:0008006" key="3">
    <source>
        <dbReference type="Google" id="ProtNLM"/>
    </source>
</evidence>
<dbReference type="GO" id="GO:0003676">
    <property type="term" value="F:nucleic acid binding"/>
    <property type="evidence" value="ECO:0007669"/>
    <property type="project" value="InterPro"/>
</dbReference>
<feature type="non-terminal residue" evidence="1">
    <location>
        <position position="137"/>
    </location>
</feature>
<gene>
    <name evidence="1" type="ORF">M413DRAFT_42890</name>
</gene>
<dbReference type="InterPro" id="IPR036397">
    <property type="entry name" value="RNaseH_sf"/>
</dbReference>